<gene>
    <name evidence="2" type="ORF">GCM10017559_77620</name>
</gene>
<dbReference type="Proteomes" id="UP001499930">
    <property type="component" value="Unassembled WGS sequence"/>
</dbReference>
<comment type="caution">
    <text evidence="2">The sequence shown here is derived from an EMBL/GenBank/DDBJ whole genome shotgun (WGS) entry which is preliminary data.</text>
</comment>
<proteinExistence type="predicted"/>
<reference evidence="3" key="1">
    <citation type="journal article" date="2019" name="Int. J. Syst. Evol. Microbiol.">
        <title>The Global Catalogue of Microorganisms (GCM) 10K type strain sequencing project: providing services to taxonomists for standard genome sequencing and annotation.</title>
        <authorList>
            <consortium name="The Broad Institute Genomics Platform"/>
            <consortium name="The Broad Institute Genome Sequencing Center for Infectious Disease"/>
            <person name="Wu L."/>
            <person name="Ma J."/>
        </authorList>
    </citation>
    <scope>NUCLEOTIDE SEQUENCE [LARGE SCALE GENOMIC DNA]</scope>
    <source>
        <strain evidence="3">JCM 3106</strain>
    </source>
</reference>
<feature type="compositionally biased region" description="Low complexity" evidence="1">
    <location>
        <begin position="14"/>
        <end position="27"/>
    </location>
</feature>
<protein>
    <submittedName>
        <fullName evidence="2">Uncharacterized protein</fullName>
    </submittedName>
</protein>
<sequence>MASVLFGRPEARTTRTASETSSPTSSPVPIGVTLNATSTDMPHLSRIPDPESRSLIPHPDPAGLLRKP</sequence>
<evidence type="ECO:0000313" key="2">
    <source>
        <dbReference type="EMBL" id="GAA3038104.1"/>
    </source>
</evidence>
<evidence type="ECO:0000313" key="3">
    <source>
        <dbReference type="Proteomes" id="UP001499930"/>
    </source>
</evidence>
<feature type="region of interest" description="Disordered" evidence="1">
    <location>
        <begin position="1"/>
        <end position="68"/>
    </location>
</feature>
<accession>A0ABP6LAS3</accession>
<name>A0ABP6LAS3_9ACTN</name>
<dbReference type="EMBL" id="BAAAWD010000028">
    <property type="protein sequence ID" value="GAA3038104.1"/>
    <property type="molecule type" value="Genomic_DNA"/>
</dbReference>
<evidence type="ECO:0000256" key="1">
    <source>
        <dbReference type="SAM" id="MobiDB-lite"/>
    </source>
</evidence>
<organism evidence="2 3">
    <name type="scientific">Streptosporangium longisporum</name>
    <dbReference type="NCBI Taxonomy" id="46187"/>
    <lineage>
        <taxon>Bacteria</taxon>
        <taxon>Bacillati</taxon>
        <taxon>Actinomycetota</taxon>
        <taxon>Actinomycetes</taxon>
        <taxon>Streptosporangiales</taxon>
        <taxon>Streptosporangiaceae</taxon>
        <taxon>Streptosporangium</taxon>
    </lineage>
</organism>
<keyword evidence="3" id="KW-1185">Reference proteome</keyword>